<reference evidence="1 2" key="1">
    <citation type="submission" date="2019-01" db="EMBL/GenBank/DDBJ databases">
        <authorList>
            <person name="Brito A."/>
        </authorList>
    </citation>
    <scope>NUCLEOTIDE SEQUENCE [LARGE SCALE GENOMIC DNA]</scope>
    <source>
        <strain evidence="1">1</strain>
    </source>
</reference>
<protein>
    <submittedName>
        <fullName evidence="1">Uncharacterized protein</fullName>
    </submittedName>
</protein>
<proteinExistence type="predicted"/>
<dbReference type="EMBL" id="CAACVJ010000054">
    <property type="protein sequence ID" value="VEP12386.1"/>
    <property type="molecule type" value="Genomic_DNA"/>
</dbReference>
<accession>A0A563VLQ9</accession>
<organism evidence="1 2">
    <name type="scientific">Hyella patelloides LEGE 07179</name>
    <dbReference type="NCBI Taxonomy" id="945734"/>
    <lineage>
        <taxon>Bacteria</taxon>
        <taxon>Bacillati</taxon>
        <taxon>Cyanobacteriota</taxon>
        <taxon>Cyanophyceae</taxon>
        <taxon>Pleurocapsales</taxon>
        <taxon>Hyellaceae</taxon>
        <taxon>Hyella</taxon>
    </lineage>
</organism>
<dbReference type="OrthoDB" id="570872at2"/>
<dbReference type="RefSeq" id="WP_144870364.1">
    <property type="nucleotide sequence ID" value="NZ_LR213898.1"/>
</dbReference>
<evidence type="ECO:0000313" key="2">
    <source>
        <dbReference type="Proteomes" id="UP000320055"/>
    </source>
</evidence>
<sequence>MDWKPERILSILDRCCESYTFPMLDNGYIYLAATRLSLYRSGLDWALVIEVFGFSPRSGTPNTHIYTFASRLYNRDKPERYRNRQDYEDYLLFQPHNESRFIDPIEDDGEEWIDPEDREFVLDNGQFVLRGEKYNLPTPEDYRTCKIQLEESKVQTFEFCRFLAATARNKVLATEQERRISVLPEMKQILQLEEWNHPDLINGKLASNSETFQQLAKVLSTGDTKYYNPTQPSNTNWINWLGGGRL</sequence>
<gene>
    <name evidence="1" type="ORF">H1P_1470003</name>
</gene>
<dbReference type="Proteomes" id="UP000320055">
    <property type="component" value="Unassembled WGS sequence"/>
</dbReference>
<dbReference type="Pfam" id="PF22535">
    <property type="entry name" value="DUF7003"/>
    <property type="match status" value="1"/>
</dbReference>
<keyword evidence="2" id="KW-1185">Reference proteome</keyword>
<evidence type="ECO:0000313" key="1">
    <source>
        <dbReference type="EMBL" id="VEP12386.1"/>
    </source>
</evidence>
<dbReference type="AlphaFoldDB" id="A0A563VLQ9"/>
<name>A0A563VLQ9_9CYAN</name>
<dbReference type="InterPro" id="IPR054272">
    <property type="entry name" value="DUF7003"/>
</dbReference>